<dbReference type="PANTHER" id="PTHR33562">
    <property type="entry name" value="ATILLA, ISOFORM B-RELATED-RELATED"/>
    <property type="match status" value="1"/>
</dbReference>
<evidence type="ECO:0000256" key="2">
    <source>
        <dbReference type="ARBA" id="ARBA00022622"/>
    </source>
</evidence>
<keyword evidence="5" id="KW-1133">Transmembrane helix</keyword>
<keyword evidence="4 9" id="KW-0732">Signal</keyword>
<proteinExistence type="predicted"/>
<dbReference type="Pfam" id="PF17064">
    <property type="entry name" value="QVR"/>
    <property type="match status" value="1"/>
</dbReference>
<keyword evidence="3" id="KW-0812">Transmembrane</keyword>
<evidence type="ECO:0000256" key="5">
    <source>
        <dbReference type="ARBA" id="ARBA00022989"/>
    </source>
</evidence>
<evidence type="ECO:0000256" key="9">
    <source>
        <dbReference type="SAM" id="SignalP"/>
    </source>
</evidence>
<dbReference type="OrthoDB" id="6725797at2759"/>
<reference evidence="10 11" key="1">
    <citation type="submission" date="2019-01" db="EMBL/GenBank/DDBJ databases">
        <authorList>
            <person name="Sayadi A."/>
        </authorList>
    </citation>
    <scope>NUCLEOTIDE SEQUENCE [LARGE SCALE GENOMIC DNA]</scope>
</reference>
<dbReference type="GO" id="GO:0030431">
    <property type="term" value="P:sleep"/>
    <property type="evidence" value="ECO:0007669"/>
    <property type="project" value="InterPro"/>
</dbReference>
<dbReference type="Proteomes" id="UP000410492">
    <property type="component" value="Unassembled WGS sequence"/>
</dbReference>
<dbReference type="EMBL" id="CAACVG010008054">
    <property type="protein sequence ID" value="VEN48263.1"/>
    <property type="molecule type" value="Genomic_DNA"/>
</dbReference>
<evidence type="ECO:0000256" key="8">
    <source>
        <dbReference type="ARBA" id="ARBA00023288"/>
    </source>
</evidence>
<dbReference type="AlphaFoldDB" id="A0A653CKF9"/>
<gene>
    <name evidence="10" type="ORF">CALMAC_LOCUS9774</name>
</gene>
<keyword evidence="7" id="KW-0325">Glycoprotein</keyword>
<feature type="chain" id="PRO_5025069143" evidence="9">
    <location>
        <begin position="22"/>
        <end position="114"/>
    </location>
</feature>
<keyword evidence="11" id="KW-1185">Reference proteome</keyword>
<evidence type="ECO:0000313" key="11">
    <source>
        <dbReference type="Proteomes" id="UP000410492"/>
    </source>
</evidence>
<evidence type="ECO:0000256" key="7">
    <source>
        <dbReference type="ARBA" id="ARBA00023180"/>
    </source>
</evidence>
<evidence type="ECO:0000256" key="3">
    <source>
        <dbReference type="ARBA" id="ARBA00022692"/>
    </source>
</evidence>
<dbReference type="InterPro" id="IPR031424">
    <property type="entry name" value="QVR-like"/>
</dbReference>
<feature type="signal peptide" evidence="9">
    <location>
        <begin position="1"/>
        <end position="21"/>
    </location>
</feature>
<comment type="subcellular location">
    <subcellularLocation>
        <location evidence="1">Membrane</location>
        <topology evidence="1">Lipid-anchor</topology>
        <topology evidence="1">GPI-anchor</topology>
    </subcellularLocation>
</comment>
<evidence type="ECO:0000256" key="6">
    <source>
        <dbReference type="ARBA" id="ARBA00023136"/>
    </source>
</evidence>
<sequence length="114" mass="12431">MASKAFLLAAVALAAFAYVSANECYVCSSVITPGCDEEQGKNSNKFDCASQTPITGQDYNCGKIAYEIAGVQRVERTCVEKKYTCEDLQKQYKSQGIVLKECETCHHNLCNGGQ</sequence>
<keyword evidence="2" id="KW-0336">GPI-anchor</keyword>
<keyword evidence="6" id="KW-0472">Membrane</keyword>
<accession>A0A653CKF9</accession>
<evidence type="ECO:0000313" key="10">
    <source>
        <dbReference type="EMBL" id="VEN48263.1"/>
    </source>
</evidence>
<evidence type="ECO:0000256" key="4">
    <source>
        <dbReference type="ARBA" id="ARBA00022729"/>
    </source>
</evidence>
<name>A0A653CKF9_CALMS</name>
<dbReference type="GO" id="GO:0032222">
    <property type="term" value="P:regulation of synaptic transmission, cholinergic"/>
    <property type="evidence" value="ECO:0007669"/>
    <property type="project" value="InterPro"/>
</dbReference>
<dbReference type="GO" id="GO:0098552">
    <property type="term" value="C:side of membrane"/>
    <property type="evidence" value="ECO:0007669"/>
    <property type="project" value="UniProtKB-KW"/>
</dbReference>
<protein>
    <submittedName>
        <fullName evidence="10">Uncharacterized protein</fullName>
    </submittedName>
</protein>
<evidence type="ECO:0000256" key="1">
    <source>
        <dbReference type="ARBA" id="ARBA00004589"/>
    </source>
</evidence>
<dbReference type="InterPro" id="IPR050975">
    <property type="entry name" value="Sleep_regulator"/>
</dbReference>
<organism evidence="10 11">
    <name type="scientific">Callosobruchus maculatus</name>
    <name type="common">Southern cowpea weevil</name>
    <name type="synonym">Pulse bruchid</name>
    <dbReference type="NCBI Taxonomy" id="64391"/>
    <lineage>
        <taxon>Eukaryota</taxon>
        <taxon>Metazoa</taxon>
        <taxon>Ecdysozoa</taxon>
        <taxon>Arthropoda</taxon>
        <taxon>Hexapoda</taxon>
        <taxon>Insecta</taxon>
        <taxon>Pterygota</taxon>
        <taxon>Neoptera</taxon>
        <taxon>Endopterygota</taxon>
        <taxon>Coleoptera</taxon>
        <taxon>Polyphaga</taxon>
        <taxon>Cucujiformia</taxon>
        <taxon>Chrysomeloidea</taxon>
        <taxon>Chrysomelidae</taxon>
        <taxon>Bruchinae</taxon>
        <taxon>Bruchini</taxon>
        <taxon>Callosobruchus</taxon>
    </lineage>
</organism>
<keyword evidence="8" id="KW-0449">Lipoprotein</keyword>